<comment type="caution">
    <text evidence="15">The sequence shown here is derived from an EMBL/GenBank/DDBJ whole genome shotgun (WGS) entry which is preliminary data.</text>
</comment>
<keyword evidence="6" id="KW-0631">Potassium channel</keyword>
<feature type="transmembrane region" description="Helical" evidence="14">
    <location>
        <begin position="133"/>
        <end position="152"/>
    </location>
</feature>
<keyword evidence="9" id="KW-0406">Ion transport</keyword>
<evidence type="ECO:0000256" key="6">
    <source>
        <dbReference type="ARBA" id="ARBA00022826"/>
    </source>
</evidence>
<evidence type="ECO:0000256" key="9">
    <source>
        <dbReference type="ARBA" id="ARBA00023065"/>
    </source>
</evidence>
<evidence type="ECO:0000313" key="16">
    <source>
        <dbReference type="Proteomes" id="UP000325307"/>
    </source>
</evidence>
<feature type="compositionally biased region" description="Low complexity" evidence="13">
    <location>
        <begin position="171"/>
        <end position="182"/>
    </location>
</feature>
<feature type="transmembrane region" description="Helical" evidence="14">
    <location>
        <begin position="6"/>
        <end position="25"/>
    </location>
</feature>
<dbReference type="InterPro" id="IPR010617">
    <property type="entry name" value="TMEM175-like"/>
</dbReference>
<keyword evidence="11" id="KW-0407">Ion channel</keyword>
<comment type="similarity">
    <text evidence="2">Belongs to the TMEM175 family.</text>
</comment>
<protein>
    <submittedName>
        <fullName evidence="15">Uncharacterized protein</fullName>
    </submittedName>
</protein>
<reference evidence="15 16" key="1">
    <citation type="submission" date="2019-09" db="EMBL/GenBank/DDBJ databases">
        <title>Arthrobacter zafarii sp. nov., a moderately thermotolerant and halotolerant actinobacterium isolated from Cholistan desert soil of Pakistan.</title>
        <authorList>
            <person name="Amin A."/>
            <person name="Ahmed I."/>
            <person name="Khalid N."/>
            <person name="Schumann P."/>
            <person name="Busse H.J."/>
            <person name="Khan I.U."/>
            <person name="Li S."/>
            <person name="Li W.J."/>
        </authorList>
    </citation>
    <scope>NUCLEOTIDE SEQUENCE [LARGE SCALE GENOMIC DNA]</scope>
    <source>
        <strain evidence="15 16">NCCP-1664</strain>
    </source>
</reference>
<accession>A0A5A7NTF3</accession>
<gene>
    <name evidence="15" type="ORF">NCCP1664_15840</name>
</gene>
<dbReference type="RefSeq" id="WP_149956704.1">
    <property type="nucleotide sequence ID" value="NZ_BKDJ01000007.1"/>
</dbReference>
<keyword evidence="3" id="KW-0813">Transport</keyword>
<dbReference type="GO" id="GO:0015252">
    <property type="term" value="F:proton channel activity"/>
    <property type="evidence" value="ECO:0007669"/>
    <property type="project" value="InterPro"/>
</dbReference>
<proteinExistence type="inferred from homology"/>
<dbReference type="Proteomes" id="UP000325307">
    <property type="component" value="Unassembled WGS sequence"/>
</dbReference>
<evidence type="ECO:0000256" key="14">
    <source>
        <dbReference type="SAM" id="Phobius"/>
    </source>
</evidence>
<evidence type="ECO:0000256" key="2">
    <source>
        <dbReference type="ARBA" id="ARBA00006920"/>
    </source>
</evidence>
<dbReference type="OrthoDB" id="7626281at2"/>
<sequence>MGFSLPGQFLLGIGAVMTGIVTAVLMSELSAAFCLVAVRVMAFIAGSRLPETPKRPLLAAAAGREGCGTPRARAFAIILVVTNVDPPPAESWTSPTTLWHSALPNHLFGFLLSFAVIAFYWRVNFRLIGPTTLMNHRLISWNIVAAFFIVLIPSTTQGTSDSATSGLPLPAAKAKTGKSKTGQPKARHSQPE</sequence>
<evidence type="ECO:0000256" key="12">
    <source>
        <dbReference type="ARBA" id="ARBA00034430"/>
    </source>
</evidence>
<dbReference type="GO" id="GO:0016020">
    <property type="term" value="C:membrane"/>
    <property type="evidence" value="ECO:0007669"/>
    <property type="project" value="UniProtKB-SubCell"/>
</dbReference>
<dbReference type="GO" id="GO:0005267">
    <property type="term" value="F:potassium channel activity"/>
    <property type="evidence" value="ECO:0007669"/>
    <property type="project" value="UniProtKB-KW"/>
</dbReference>
<comment type="subcellular location">
    <subcellularLocation>
        <location evidence="1">Membrane</location>
        <topology evidence="1">Multi-pass membrane protein</topology>
    </subcellularLocation>
</comment>
<evidence type="ECO:0000256" key="13">
    <source>
        <dbReference type="SAM" id="MobiDB-lite"/>
    </source>
</evidence>
<keyword evidence="4" id="KW-0633">Potassium transport</keyword>
<evidence type="ECO:0000256" key="5">
    <source>
        <dbReference type="ARBA" id="ARBA00022692"/>
    </source>
</evidence>
<organism evidence="15 16">
    <name type="scientific">Zafaria cholistanensis</name>
    <dbReference type="NCBI Taxonomy" id="1682741"/>
    <lineage>
        <taxon>Bacteria</taxon>
        <taxon>Bacillati</taxon>
        <taxon>Actinomycetota</taxon>
        <taxon>Actinomycetes</taxon>
        <taxon>Micrococcales</taxon>
        <taxon>Micrococcaceae</taxon>
        <taxon>Zafaria</taxon>
    </lineage>
</organism>
<dbReference type="EMBL" id="BKDJ01000007">
    <property type="protein sequence ID" value="GER23088.1"/>
    <property type="molecule type" value="Genomic_DNA"/>
</dbReference>
<keyword evidence="8 14" id="KW-1133">Transmembrane helix</keyword>
<evidence type="ECO:0000256" key="11">
    <source>
        <dbReference type="ARBA" id="ARBA00023303"/>
    </source>
</evidence>
<evidence type="ECO:0000256" key="7">
    <source>
        <dbReference type="ARBA" id="ARBA00022958"/>
    </source>
</evidence>
<evidence type="ECO:0000313" key="15">
    <source>
        <dbReference type="EMBL" id="GER23088.1"/>
    </source>
</evidence>
<keyword evidence="10 14" id="KW-0472">Membrane</keyword>
<evidence type="ECO:0000256" key="3">
    <source>
        <dbReference type="ARBA" id="ARBA00022448"/>
    </source>
</evidence>
<comment type="catalytic activity">
    <reaction evidence="12">
        <text>K(+)(in) = K(+)(out)</text>
        <dbReference type="Rhea" id="RHEA:29463"/>
        <dbReference type="ChEBI" id="CHEBI:29103"/>
    </reaction>
</comment>
<keyword evidence="16" id="KW-1185">Reference proteome</keyword>
<evidence type="ECO:0000256" key="10">
    <source>
        <dbReference type="ARBA" id="ARBA00023136"/>
    </source>
</evidence>
<evidence type="ECO:0000256" key="4">
    <source>
        <dbReference type="ARBA" id="ARBA00022538"/>
    </source>
</evidence>
<name>A0A5A7NTF3_9MICC</name>
<dbReference type="AlphaFoldDB" id="A0A5A7NTF3"/>
<feature type="region of interest" description="Disordered" evidence="13">
    <location>
        <begin position="158"/>
        <end position="192"/>
    </location>
</feature>
<dbReference type="Pfam" id="PF06736">
    <property type="entry name" value="TMEM175"/>
    <property type="match status" value="1"/>
</dbReference>
<keyword evidence="5 14" id="KW-0812">Transmembrane</keyword>
<evidence type="ECO:0000256" key="1">
    <source>
        <dbReference type="ARBA" id="ARBA00004141"/>
    </source>
</evidence>
<keyword evidence="7" id="KW-0630">Potassium</keyword>
<evidence type="ECO:0000256" key="8">
    <source>
        <dbReference type="ARBA" id="ARBA00022989"/>
    </source>
</evidence>
<feature type="transmembrane region" description="Helical" evidence="14">
    <location>
        <begin position="102"/>
        <end position="121"/>
    </location>
</feature>